<feature type="non-terminal residue" evidence="1">
    <location>
        <position position="1"/>
    </location>
</feature>
<gene>
    <name evidence="1" type="ORF">CCMP2556_LOCUS12434</name>
</gene>
<evidence type="ECO:0000313" key="2">
    <source>
        <dbReference type="Proteomes" id="UP001642484"/>
    </source>
</evidence>
<feature type="non-terminal residue" evidence="1">
    <location>
        <position position="544"/>
    </location>
</feature>
<comment type="caution">
    <text evidence="1">The sequence shown here is derived from an EMBL/GenBank/DDBJ whole genome shotgun (WGS) entry which is preliminary data.</text>
</comment>
<keyword evidence="2" id="KW-1185">Reference proteome</keyword>
<protein>
    <submittedName>
        <fullName evidence="1">Uncharacterized protein</fullName>
    </submittedName>
</protein>
<sequence>LHRSSDAWDLKEEWSEIADGKRAYRLTEVFLNKDGKKTVSDIESLMHRNYADVLPLAMLTESALGDSFRMLSRAAASVHHYSCRRHEAYPYRLFGLLHAVDQSEDAAKAFAHKVFADFHQRKCCLCAFTLWFLETYPDEEALLSAQAIQELRAVQPQTQDGDHLEVLIKTESAASGRREKALMENLSNVQLPSVPSLASALGALQTSELLTKLEKVSDGIDALALPADDSQDRVPLVVSPSVRGSHGPLALDMGSACTVASCKRVVQRCEADNPVGPLADLDSIWEARHHIVAQGLEVAKQDKDKAPQRRPCRLLSLYALEDEPSPSKTEAGTATRSSASLQIQHVQHRSPAASSARHKRCCQLGMPVCRLPIDKFRLKMTAAVKAICSVPRGSGRDGAFEKTNKDLLIAGKFFFFLAGRKVQMQLDDLAVPIEKGGETHQSLCFHISHVIGGLQQFFPIVLLCSATPDPERTMPDHDERFPEAINVKSRGKWLDYYQMLEMMDIEWEWVLCIYELSQSSKRIADFIPSSVHATRKLAPYVIWH</sequence>
<reference evidence="1 2" key="1">
    <citation type="submission" date="2024-02" db="EMBL/GenBank/DDBJ databases">
        <authorList>
            <person name="Chen Y."/>
            <person name="Shah S."/>
            <person name="Dougan E. K."/>
            <person name="Thang M."/>
            <person name="Chan C."/>
        </authorList>
    </citation>
    <scope>NUCLEOTIDE SEQUENCE [LARGE SCALE GENOMIC DNA]</scope>
</reference>
<dbReference type="EMBL" id="CAXAMN010006030">
    <property type="protein sequence ID" value="CAK9016256.1"/>
    <property type="molecule type" value="Genomic_DNA"/>
</dbReference>
<dbReference type="Proteomes" id="UP001642484">
    <property type="component" value="Unassembled WGS sequence"/>
</dbReference>
<proteinExistence type="predicted"/>
<organism evidence="1 2">
    <name type="scientific">Durusdinium trenchii</name>
    <dbReference type="NCBI Taxonomy" id="1381693"/>
    <lineage>
        <taxon>Eukaryota</taxon>
        <taxon>Sar</taxon>
        <taxon>Alveolata</taxon>
        <taxon>Dinophyceae</taxon>
        <taxon>Suessiales</taxon>
        <taxon>Symbiodiniaceae</taxon>
        <taxon>Durusdinium</taxon>
    </lineage>
</organism>
<evidence type="ECO:0000313" key="1">
    <source>
        <dbReference type="EMBL" id="CAK9016256.1"/>
    </source>
</evidence>
<name>A0ABP0JP75_9DINO</name>
<accession>A0ABP0JP75</accession>